<dbReference type="EMBL" id="ACJA02000002">
    <property type="protein sequence ID" value="EFH95796.1"/>
    <property type="molecule type" value="Genomic_DNA"/>
</dbReference>
<evidence type="ECO:0008006" key="2">
    <source>
        <dbReference type="Google" id="ProtNLM"/>
    </source>
</evidence>
<dbReference type="AlphaFoldDB" id="A0A0E1XJ58"/>
<dbReference type="Proteomes" id="UP000003455">
    <property type="component" value="Chromosome"/>
</dbReference>
<dbReference type="InterPro" id="IPR018917">
    <property type="entry name" value="DUF2482"/>
</dbReference>
<evidence type="ECO:0000313" key="1">
    <source>
        <dbReference type="EMBL" id="EFH95796.1"/>
    </source>
</evidence>
<proteinExistence type="predicted"/>
<protein>
    <recommendedName>
        <fullName evidence="2">DUF2482 family protein</fullName>
    </recommendedName>
</protein>
<dbReference type="Pfam" id="PF10655">
    <property type="entry name" value="DUF2482"/>
    <property type="match status" value="1"/>
</dbReference>
<dbReference type="HOGENOM" id="CLU_169704_0_0_9"/>
<name>A0A0E1XJ58_STAAU</name>
<comment type="caution">
    <text evidence="1">The sequence shown here is derived from an EMBL/GenBank/DDBJ whole genome shotgun (WGS) entry which is preliminary data.</text>
</comment>
<gene>
    <name evidence="1" type="ORF">HMPREF0769_11179</name>
</gene>
<accession>A0A0E1XJ58</accession>
<sequence length="108" mass="12037">MTKNYKDMTQEELRDLLAEKNGELFEVVNEINKETEFAVLLFSTVGVSNGDTTSSSHCALGDIVGLANLLNNENDYHDIANVIEMYKLKKLLGLADNKEDENDVLQNG</sequence>
<organism evidence="1">
    <name type="scientific">Staphylococcus aureus subsp. aureus MN8</name>
    <dbReference type="NCBI Taxonomy" id="548470"/>
    <lineage>
        <taxon>Bacteria</taxon>
        <taxon>Bacillati</taxon>
        <taxon>Bacillota</taxon>
        <taxon>Bacilli</taxon>
        <taxon>Bacillales</taxon>
        <taxon>Staphylococcaceae</taxon>
        <taxon>Staphylococcus</taxon>
    </lineage>
</organism>
<dbReference type="RefSeq" id="WP_000165375.1">
    <property type="nucleotide sequence ID" value="NZ_CM000952.1"/>
</dbReference>
<reference evidence="1" key="1">
    <citation type="submission" date="2010-05" db="EMBL/GenBank/DDBJ databases">
        <authorList>
            <person name="Muzny D."/>
            <person name="Qin X."/>
            <person name="Buhay C."/>
            <person name="Dugan-Rocha S."/>
            <person name="Ding Y."/>
            <person name="Chen G."/>
            <person name="Hawes A."/>
            <person name="Holder M."/>
            <person name="Jhangiani S."/>
            <person name="Johnson A."/>
            <person name="Khan Z."/>
            <person name="Li Z."/>
            <person name="Liu W."/>
            <person name="Liu X."/>
            <person name="Perez L."/>
            <person name="Shen H."/>
            <person name="Wang Q."/>
            <person name="Watt J."/>
            <person name="Xi L."/>
            <person name="Xin Y."/>
            <person name="Zhou J."/>
            <person name="Deng J."/>
            <person name="Jiang H."/>
            <person name="Liu Y."/>
            <person name="Qu J."/>
            <person name="Song X.-Z."/>
            <person name="Zhang L."/>
            <person name="Villasana D."/>
            <person name="Johnson A."/>
            <person name="Liu J."/>
            <person name="Liyanage D."/>
            <person name="Lorensuhewa L."/>
            <person name="Robinson T."/>
            <person name="Song A."/>
            <person name="Song B.-B."/>
            <person name="Dinh H."/>
            <person name="Thornton R."/>
            <person name="Coyle M."/>
            <person name="Francisco L."/>
            <person name="Jackson L."/>
            <person name="Javaid M."/>
            <person name="Korchina V."/>
            <person name="Kovar C."/>
            <person name="Mata R."/>
            <person name="Mathew T."/>
            <person name="Ngo R."/>
            <person name="Nguyen L."/>
            <person name="Nguyen N."/>
            <person name="Okwuonu G."/>
            <person name="Ongeri F."/>
            <person name="Pham C."/>
            <person name="Simmons D."/>
            <person name="Wilczek-Boney K."/>
            <person name="Hale W."/>
            <person name="Jakkamsetti A."/>
            <person name="Pham P."/>
            <person name="Ruth R."/>
            <person name="San Lucas F."/>
            <person name="Warren J."/>
            <person name="Zhang J."/>
            <person name="Zhao Z."/>
            <person name="Zhou C."/>
            <person name="Zhu D."/>
            <person name="Lee S."/>
            <person name="Bess C."/>
            <person name="Blankenburg K."/>
            <person name="Forbes L."/>
            <person name="Fu Q."/>
            <person name="Gubbala S."/>
            <person name="Hirani K."/>
            <person name="Jayaseelan J.C."/>
            <person name="Lara F."/>
            <person name="Munidasa M."/>
            <person name="Palculict T."/>
            <person name="Patil S."/>
            <person name="Pu L.-L."/>
            <person name="Saada N."/>
            <person name="Tang L."/>
            <person name="Weissenberger G."/>
            <person name="Zhu Y."/>
            <person name="Hemphill L."/>
            <person name="Shang Y."/>
            <person name="Youmans B."/>
            <person name="Ayvaz T."/>
            <person name="Ross M."/>
            <person name="Santibanez J."/>
            <person name="Aqrawi P."/>
            <person name="Gross S."/>
            <person name="Joshi V."/>
            <person name="Fowler G."/>
            <person name="Nazareth L."/>
            <person name="Reid J."/>
            <person name="Worley K."/>
            <person name="Petrosino J."/>
            <person name="Highlander S."/>
            <person name="Gibbs R."/>
        </authorList>
    </citation>
    <scope>NUCLEOTIDE SEQUENCE [LARGE SCALE GENOMIC DNA]</scope>
    <source>
        <strain evidence="1">MN8</strain>
    </source>
</reference>